<dbReference type="AlphaFoldDB" id="A0A915J8M5"/>
<name>A0A915J8M5_ROMCU</name>
<evidence type="ECO:0000313" key="2">
    <source>
        <dbReference type="Proteomes" id="UP000887565"/>
    </source>
</evidence>
<keyword evidence="1" id="KW-0472">Membrane</keyword>
<feature type="transmembrane region" description="Helical" evidence="1">
    <location>
        <begin position="91"/>
        <end position="116"/>
    </location>
</feature>
<accession>A0A915J8M5</accession>
<keyword evidence="1" id="KW-1133">Transmembrane helix</keyword>
<organism evidence="2 3">
    <name type="scientific">Romanomermis culicivorax</name>
    <name type="common">Nematode worm</name>
    <dbReference type="NCBI Taxonomy" id="13658"/>
    <lineage>
        <taxon>Eukaryota</taxon>
        <taxon>Metazoa</taxon>
        <taxon>Ecdysozoa</taxon>
        <taxon>Nematoda</taxon>
        <taxon>Enoplea</taxon>
        <taxon>Dorylaimia</taxon>
        <taxon>Mermithida</taxon>
        <taxon>Mermithoidea</taxon>
        <taxon>Mermithidae</taxon>
        <taxon>Romanomermis</taxon>
    </lineage>
</organism>
<evidence type="ECO:0000256" key="1">
    <source>
        <dbReference type="SAM" id="Phobius"/>
    </source>
</evidence>
<dbReference type="WBParaSite" id="nRc.2.0.1.t22819-RA">
    <property type="protein sequence ID" value="nRc.2.0.1.t22819-RA"/>
    <property type="gene ID" value="nRc.2.0.1.g22819"/>
</dbReference>
<sequence>MASVIGCKKKKSPIGGSKFPEALSTIPMLKKFKKKTVGAALVPSKKKTVKVTSFSETSKVATAQSPAKRPISKLSVVNPKMADRRTNKKRWAMTICVLFVLLTLGSIGGLTFYTVMSVREVLSTSRRIIQRRSDALALPYTTDNLTKSLKPGDMFIVTGYPIPEHTFHVVLSDGSLAKSQNASSPPHIWKLSVVDDAGFVMMTDRWNGQWGDEEILLDGRNADLRLKFDELTVEDLFHQKLIASSHS</sequence>
<reference evidence="3" key="1">
    <citation type="submission" date="2022-11" db="UniProtKB">
        <authorList>
            <consortium name="WormBaseParasite"/>
        </authorList>
    </citation>
    <scope>IDENTIFICATION</scope>
</reference>
<proteinExistence type="predicted"/>
<evidence type="ECO:0000313" key="3">
    <source>
        <dbReference type="WBParaSite" id="nRc.2.0.1.t22819-RA"/>
    </source>
</evidence>
<protein>
    <submittedName>
        <fullName evidence="3">Uncharacterized protein</fullName>
    </submittedName>
</protein>
<dbReference type="Proteomes" id="UP000887565">
    <property type="component" value="Unplaced"/>
</dbReference>
<keyword evidence="2" id="KW-1185">Reference proteome</keyword>
<keyword evidence="1" id="KW-0812">Transmembrane</keyword>